<name>A0AA43U1M1_MYCAR</name>
<keyword evidence="1" id="KW-0694">RNA-binding</keyword>
<dbReference type="AlphaFoldDB" id="A0AA43U1M1"/>
<evidence type="ECO:0000259" key="2">
    <source>
        <dbReference type="Pfam" id="PF01029"/>
    </source>
</evidence>
<dbReference type="InterPro" id="IPR006027">
    <property type="entry name" value="NusB_RsmB_TIM44"/>
</dbReference>
<dbReference type="Gene3D" id="1.10.940.10">
    <property type="entry name" value="NusB-like"/>
    <property type="match status" value="1"/>
</dbReference>
<evidence type="ECO:0000313" key="4">
    <source>
        <dbReference type="Proteomes" id="UP001162175"/>
    </source>
</evidence>
<dbReference type="KEGG" id="marg:MARG145_0399"/>
<comment type="caution">
    <text evidence="3">The sequence shown here is derived from an EMBL/GenBank/DDBJ whole genome shotgun (WGS) entry which is preliminary data.</text>
</comment>
<dbReference type="SUPFAM" id="SSF48013">
    <property type="entry name" value="NusB-like"/>
    <property type="match status" value="1"/>
</dbReference>
<dbReference type="Pfam" id="PF01029">
    <property type="entry name" value="NusB"/>
    <property type="match status" value="1"/>
</dbReference>
<dbReference type="Proteomes" id="UP001162175">
    <property type="component" value="Unassembled WGS sequence"/>
</dbReference>
<dbReference type="GeneID" id="80703452"/>
<dbReference type="EMBL" id="JAPFAR010000042">
    <property type="protein sequence ID" value="MDI3349552.1"/>
    <property type="molecule type" value="Genomic_DNA"/>
</dbReference>
<sequence length="143" mass="17011">MEGKKQIVRKSNFLLKKYNFRKNIISYIYQFELFDKSLNTKEIVDNKLNEITNAEIQALELIEAKYQTLTNIAKKFILENWEWERISPLIRAIIIFGIYELTFNESKVVINEIINITKLFSPGEEYKFVNKVLDKISKQIINK</sequence>
<dbReference type="GO" id="GO:0006355">
    <property type="term" value="P:regulation of DNA-templated transcription"/>
    <property type="evidence" value="ECO:0007669"/>
    <property type="project" value="InterPro"/>
</dbReference>
<accession>A0AA43U1M1</accession>
<reference evidence="3" key="1">
    <citation type="submission" date="2022-11" db="EMBL/GenBank/DDBJ databases">
        <title>Draft genome of Mycoplasma arginini isolated from fly.</title>
        <authorList>
            <person name="Severgnini M."/>
            <person name="Gioia G."/>
            <person name="Cremonesi P."/>
            <person name="Moroni P."/>
            <person name="Addis M.F."/>
            <person name="Castiglioni B."/>
        </authorList>
    </citation>
    <scope>NUCLEOTIDE SEQUENCE</scope>
    <source>
        <strain evidence="3">QMP CG1-1632</strain>
    </source>
</reference>
<dbReference type="GO" id="GO:0003723">
    <property type="term" value="F:RNA binding"/>
    <property type="evidence" value="ECO:0007669"/>
    <property type="project" value="UniProtKB-KW"/>
</dbReference>
<evidence type="ECO:0000313" key="3">
    <source>
        <dbReference type="EMBL" id="MDI3349552.1"/>
    </source>
</evidence>
<feature type="domain" description="NusB/RsmB/TIM44" evidence="2">
    <location>
        <begin position="21"/>
        <end position="138"/>
    </location>
</feature>
<gene>
    <name evidence="3" type="ORF">DCBHLPFO_00187</name>
</gene>
<dbReference type="RefSeq" id="WP_060823377.1">
    <property type="nucleotide sequence ID" value="NZ_AP014657.1"/>
</dbReference>
<dbReference type="InterPro" id="IPR035926">
    <property type="entry name" value="NusB-like_sf"/>
</dbReference>
<organism evidence="3 4">
    <name type="scientific">Mycoplasmopsis arginini</name>
    <name type="common">Mycoplasma arginini</name>
    <dbReference type="NCBI Taxonomy" id="2094"/>
    <lineage>
        <taxon>Bacteria</taxon>
        <taxon>Bacillati</taxon>
        <taxon>Mycoplasmatota</taxon>
        <taxon>Mycoplasmoidales</taxon>
        <taxon>Metamycoplasmataceae</taxon>
        <taxon>Mycoplasmopsis</taxon>
    </lineage>
</organism>
<evidence type="ECO:0000256" key="1">
    <source>
        <dbReference type="ARBA" id="ARBA00022884"/>
    </source>
</evidence>
<proteinExistence type="predicted"/>
<protein>
    <submittedName>
        <fullName evidence="3">Transcription antitermination protein NusB</fullName>
    </submittedName>
</protein>